<evidence type="ECO:0000256" key="14">
    <source>
        <dbReference type="RuleBase" id="RU361211"/>
    </source>
</evidence>
<dbReference type="InterPro" id="IPR002515">
    <property type="entry name" value="Znf_C2H2C"/>
</dbReference>
<evidence type="ECO:0000256" key="3">
    <source>
        <dbReference type="ARBA" id="ARBA00013184"/>
    </source>
</evidence>
<keyword evidence="10" id="KW-0805">Transcription regulation</keyword>
<evidence type="ECO:0000313" key="17">
    <source>
        <dbReference type="EMBL" id="CAH4038794.1"/>
    </source>
</evidence>
<dbReference type="Pfam" id="PF01530">
    <property type="entry name" value="zf-C2HC"/>
    <property type="match status" value="1"/>
</dbReference>
<sequence>MYRIKHIFVAAFLKVSKSSTESSSGSSSGSSSSGSSSTSSGSGSSSSDSESSTSDIQPKTEPKSPKQGPSSEPKKEKECKPTKAAKSKNKSSSEVDRSKVPSPKPMPQKQRGGAKKKNAASVLAKKKPTAKAAGAKSGTAKAPNRIIKSESLSKKKSIFSPENSSDSEPESKNKAKTGSKAPTKAKKTQKKQTEEKNVSPSKTIEKPCSSSKDNEVSGKKKTNKSNTPQKLAKKVPENKNPQLCTSCPSSGDSGSSESEKEIEKKKDSAIAKPPKQDAQKPSTSREAAETVGGTVPRKLTRSKTARASRMAKLNPSDSDTESDAEGKSTGKSKEDKKPTKARVALVKSPVIPSQPTVPSERKCPVRGCDSTGHLGGVADRHFTYDACPVYHNVTGPWCVAAAEERSAAATIGKKAKASMTHRPRAMPTIDQRAYQLKIKDLRSKWKGNDQRAKSNNEDYNEEREPVLDGFAPDYDLRLFRDAQALAAVKKEEGLDDIPTDKGTRYVVMGKYMMEVLYQSPYPGAAARVPRLFVCEFCLKHQACETGANRHRAKCVWRHPPGDEIYRKDSLSVWEVDGRKQKQYCQQLCLLAKFFLDHKTLYYDVEPFLFYVMTTADGEGCHIIGYFSKEKNSFLNYNVSCILTLPPYQRQGYGRLLIDFSYLLTKEEGKVGSPETPLSDLGLISYRSYWREVILNQLCIAEGPALSIRDLSKNLGIASSDIVSTLQERGLMKYWKGKHIVLSKEEVLKEAYLRAAGARSVDPSCLRWWGRPAPR</sequence>
<dbReference type="InterPro" id="IPR002717">
    <property type="entry name" value="HAT_MYST-type"/>
</dbReference>
<organism evidence="17 18">
    <name type="scientific">Pieris brassicae</name>
    <name type="common">White butterfly</name>
    <name type="synonym">Large white butterfly</name>
    <dbReference type="NCBI Taxonomy" id="7116"/>
    <lineage>
        <taxon>Eukaryota</taxon>
        <taxon>Metazoa</taxon>
        <taxon>Ecdysozoa</taxon>
        <taxon>Arthropoda</taxon>
        <taxon>Hexapoda</taxon>
        <taxon>Insecta</taxon>
        <taxon>Pterygota</taxon>
        <taxon>Neoptera</taxon>
        <taxon>Endopterygota</taxon>
        <taxon>Lepidoptera</taxon>
        <taxon>Glossata</taxon>
        <taxon>Ditrysia</taxon>
        <taxon>Papilionoidea</taxon>
        <taxon>Pieridae</taxon>
        <taxon>Pierinae</taxon>
        <taxon>Pieris</taxon>
    </lineage>
</organism>
<accession>A0A9P0TYY1</accession>
<dbReference type="PROSITE" id="PS51726">
    <property type="entry name" value="MYST_HAT"/>
    <property type="match status" value="1"/>
</dbReference>
<feature type="compositionally biased region" description="Low complexity" evidence="15">
    <location>
        <begin position="18"/>
        <end position="55"/>
    </location>
</feature>
<evidence type="ECO:0000256" key="5">
    <source>
        <dbReference type="ARBA" id="ARBA00022723"/>
    </source>
</evidence>
<evidence type="ECO:0000313" key="18">
    <source>
        <dbReference type="Proteomes" id="UP001152562"/>
    </source>
</evidence>
<evidence type="ECO:0000256" key="15">
    <source>
        <dbReference type="SAM" id="MobiDB-lite"/>
    </source>
</evidence>
<keyword evidence="6" id="KW-0863">Zinc-finger</keyword>
<dbReference type="GO" id="GO:0003712">
    <property type="term" value="F:transcription coregulator activity"/>
    <property type="evidence" value="ECO:0007669"/>
    <property type="project" value="TreeGrafter"/>
</dbReference>
<feature type="compositionally biased region" description="Basic and acidic residues" evidence="15">
    <location>
        <begin position="324"/>
        <end position="338"/>
    </location>
</feature>
<dbReference type="Gene3D" id="4.10.320.30">
    <property type="match status" value="1"/>
</dbReference>
<dbReference type="Gene3D" id="1.10.10.10">
    <property type="entry name" value="Winged helix-like DNA-binding domain superfamily/Winged helix DNA-binding domain"/>
    <property type="match status" value="1"/>
</dbReference>
<dbReference type="PROSITE" id="PS51802">
    <property type="entry name" value="ZF_CCHHC"/>
    <property type="match status" value="1"/>
</dbReference>
<dbReference type="Gene3D" id="3.30.60.60">
    <property type="entry name" value="N-acetyl transferase-like"/>
    <property type="match status" value="1"/>
</dbReference>
<keyword evidence="12 14" id="KW-0539">Nucleus</keyword>
<gene>
    <name evidence="17" type="ORF">PIBRA_LOCUS14291</name>
</gene>
<keyword evidence="18" id="KW-1185">Reference proteome</keyword>
<dbReference type="Pfam" id="PF17772">
    <property type="entry name" value="zf-MYST"/>
    <property type="match status" value="1"/>
</dbReference>
<comment type="caution">
    <text evidence="17">The sequence shown here is derived from an EMBL/GenBank/DDBJ whole genome shotgun (WGS) entry which is preliminary data.</text>
</comment>
<name>A0A9P0TYY1_PIEBR</name>
<feature type="compositionally biased region" description="Low complexity" evidence="15">
    <location>
        <begin position="130"/>
        <end position="143"/>
    </location>
</feature>
<evidence type="ECO:0000256" key="10">
    <source>
        <dbReference type="ARBA" id="ARBA00023015"/>
    </source>
</evidence>
<comment type="catalytic activity">
    <reaction evidence="14">
        <text>L-lysyl-[protein] + acetyl-CoA = N(6)-acetyl-L-lysyl-[protein] + CoA + H(+)</text>
        <dbReference type="Rhea" id="RHEA:45948"/>
        <dbReference type="Rhea" id="RHEA-COMP:9752"/>
        <dbReference type="Rhea" id="RHEA-COMP:10731"/>
        <dbReference type="ChEBI" id="CHEBI:15378"/>
        <dbReference type="ChEBI" id="CHEBI:29969"/>
        <dbReference type="ChEBI" id="CHEBI:57287"/>
        <dbReference type="ChEBI" id="CHEBI:57288"/>
        <dbReference type="ChEBI" id="CHEBI:61930"/>
        <dbReference type="EC" id="2.3.1.48"/>
    </reaction>
</comment>
<dbReference type="GO" id="GO:0003682">
    <property type="term" value="F:chromatin binding"/>
    <property type="evidence" value="ECO:0007669"/>
    <property type="project" value="TreeGrafter"/>
</dbReference>
<evidence type="ECO:0000259" key="16">
    <source>
        <dbReference type="PROSITE" id="PS51726"/>
    </source>
</evidence>
<keyword evidence="11" id="KW-0804">Transcription</keyword>
<dbReference type="EMBL" id="CALOZG010000087">
    <property type="protein sequence ID" value="CAH4038794.1"/>
    <property type="molecule type" value="Genomic_DNA"/>
</dbReference>
<keyword evidence="4" id="KW-0808">Transferase</keyword>
<feature type="compositionally biased region" description="Polar residues" evidence="15">
    <location>
        <begin position="239"/>
        <end position="248"/>
    </location>
</feature>
<evidence type="ECO:0000256" key="1">
    <source>
        <dbReference type="ARBA" id="ARBA00004123"/>
    </source>
</evidence>
<dbReference type="EC" id="2.3.1.48" evidence="3 14"/>
<comment type="similarity">
    <text evidence="2 14">Belongs to the MYST (SAS/MOZ) family.</text>
</comment>
<evidence type="ECO:0000256" key="2">
    <source>
        <dbReference type="ARBA" id="ARBA00010107"/>
    </source>
</evidence>
<keyword evidence="9" id="KW-0007">Acetylation</keyword>
<proteinExistence type="inferred from homology"/>
<evidence type="ECO:0000256" key="7">
    <source>
        <dbReference type="ARBA" id="ARBA00022833"/>
    </source>
</evidence>
<keyword evidence="7" id="KW-0862">Zinc</keyword>
<reference evidence="17" key="1">
    <citation type="submission" date="2022-05" db="EMBL/GenBank/DDBJ databases">
        <authorList>
            <person name="Okamura Y."/>
        </authorList>
    </citation>
    <scope>NUCLEOTIDE SEQUENCE</scope>
</reference>
<dbReference type="Gene3D" id="3.40.630.30">
    <property type="match status" value="1"/>
</dbReference>
<dbReference type="GO" id="GO:0010485">
    <property type="term" value="F:histone H4 acetyltransferase activity"/>
    <property type="evidence" value="ECO:0007669"/>
    <property type="project" value="TreeGrafter"/>
</dbReference>
<evidence type="ECO:0000256" key="11">
    <source>
        <dbReference type="ARBA" id="ARBA00023163"/>
    </source>
</evidence>
<keyword evidence="5" id="KW-0479">Metal-binding</keyword>
<dbReference type="InterPro" id="IPR036060">
    <property type="entry name" value="Znf_C2H2C_sf"/>
</dbReference>
<dbReference type="InterPro" id="IPR036388">
    <property type="entry name" value="WH-like_DNA-bd_sf"/>
</dbReference>
<comment type="subcellular location">
    <subcellularLocation>
        <location evidence="1 14">Nucleus</location>
    </subcellularLocation>
</comment>
<dbReference type="InterPro" id="IPR050603">
    <property type="entry name" value="MYST_HAT"/>
</dbReference>
<keyword evidence="8" id="KW-0156">Chromatin regulator</keyword>
<dbReference type="GO" id="GO:0010484">
    <property type="term" value="F:histone H3 acetyltransferase activity"/>
    <property type="evidence" value="ECO:0007669"/>
    <property type="project" value="TreeGrafter"/>
</dbReference>
<evidence type="ECO:0000256" key="8">
    <source>
        <dbReference type="ARBA" id="ARBA00022853"/>
    </source>
</evidence>
<evidence type="ECO:0000256" key="12">
    <source>
        <dbReference type="ARBA" id="ARBA00023242"/>
    </source>
</evidence>
<feature type="compositionally biased region" description="Basic residues" evidence="15">
    <location>
        <begin position="112"/>
        <end position="129"/>
    </location>
</feature>
<dbReference type="FunFam" id="3.40.630.30:FF:000001">
    <property type="entry name" value="Histone acetyltransferase"/>
    <property type="match status" value="1"/>
</dbReference>
<dbReference type="SUPFAM" id="SSF55729">
    <property type="entry name" value="Acyl-CoA N-acyltransferases (Nat)"/>
    <property type="match status" value="1"/>
</dbReference>
<dbReference type="InterPro" id="IPR016181">
    <property type="entry name" value="Acyl_CoA_acyltransferase"/>
</dbReference>
<evidence type="ECO:0000256" key="13">
    <source>
        <dbReference type="PIRSR" id="PIRSR602717-51"/>
    </source>
</evidence>
<dbReference type="SUPFAM" id="SSF103637">
    <property type="entry name" value="CCHHC domain"/>
    <property type="match status" value="1"/>
</dbReference>
<dbReference type="GO" id="GO:0036409">
    <property type="term" value="C:histone H3-K14 acetyltransferase complex"/>
    <property type="evidence" value="ECO:0007669"/>
    <property type="project" value="TreeGrafter"/>
</dbReference>
<dbReference type="Proteomes" id="UP001152562">
    <property type="component" value="Unassembled WGS sequence"/>
</dbReference>
<feature type="region of interest" description="Disordered" evidence="15">
    <location>
        <begin position="14"/>
        <end position="342"/>
    </location>
</feature>
<dbReference type="PANTHER" id="PTHR10615">
    <property type="entry name" value="HISTONE ACETYLTRANSFERASE"/>
    <property type="match status" value="1"/>
</dbReference>
<dbReference type="PANTHER" id="PTHR10615:SF161">
    <property type="entry name" value="HISTONE ACETYLTRANSFERASE KAT7"/>
    <property type="match status" value="1"/>
</dbReference>
<protein>
    <recommendedName>
        <fullName evidence="3 14">Histone acetyltransferase</fullName>
        <ecNumber evidence="3 14">2.3.1.48</ecNumber>
    </recommendedName>
</protein>
<dbReference type="AlphaFoldDB" id="A0A9P0TYY1"/>
<evidence type="ECO:0000256" key="6">
    <source>
        <dbReference type="ARBA" id="ARBA00022771"/>
    </source>
</evidence>
<feature type="active site" description="Proton donor/acceptor" evidence="13">
    <location>
        <position position="674"/>
    </location>
</feature>
<dbReference type="FunFam" id="1.10.10.10:FF:000022">
    <property type="entry name" value="Histone acetyltransferase"/>
    <property type="match status" value="1"/>
</dbReference>
<feature type="domain" description="MYST-type HAT" evidence="16">
    <location>
        <begin position="498"/>
        <end position="769"/>
    </location>
</feature>
<dbReference type="GO" id="GO:0006357">
    <property type="term" value="P:regulation of transcription by RNA polymerase II"/>
    <property type="evidence" value="ECO:0007669"/>
    <property type="project" value="TreeGrafter"/>
</dbReference>
<evidence type="ECO:0000256" key="9">
    <source>
        <dbReference type="ARBA" id="ARBA00022990"/>
    </source>
</evidence>
<feature type="compositionally biased region" description="Basic and acidic residues" evidence="15">
    <location>
        <begin position="257"/>
        <end position="278"/>
    </location>
</feature>
<dbReference type="GO" id="GO:0008270">
    <property type="term" value="F:zinc ion binding"/>
    <property type="evidence" value="ECO:0007669"/>
    <property type="project" value="UniProtKB-KW"/>
</dbReference>
<dbReference type="Pfam" id="PF01853">
    <property type="entry name" value="MOZ_SAS"/>
    <property type="match status" value="1"/>
</dbReference>
<feature type="compositionally biased region" description="Basic and acidic residues" evidence="15">
    <location>
        <begin position="72"/>
        <end position="81"/>
    </location>
</feature>
<evidence type="ECO:0000256" key="4">
    <source>
        <dbReference type="ARBA" id="ARBA00022679"/>
    </source>
</evidence>
<dbReference type="InterPro" id="IPR040706">
    <property type="entry name" value="Zf-MYST"/>
</dbReference>